<feature type="domain" description="PepSY" evidence="3">
    <location>
        <begin position="38"/>
        <end position="93"/>
    </location>
</feature>
<keyword evidence="5" id="KW-1185">Reference proteome</keyword>
<evidence type="ECO:0000313" key="4">
    <source>
        <dbReference type="EMBL" id="SDH73228.1"/>
    </source>
</evidence>
<dbReference type="Gene3D" id="3.10.450.40">
    <property type="match status" value="2"/>
</dbReference>
<dbReference type="STRING" id="568899.SAMN05192534_11062"/>
<dbReference type="RefSeq" id="WP_175487453.1">
    <property type="nucleotide sequence ID" value="NZ_FNDK01000010.1"/>
</dbReference>
<dbReference type="Pfam" id="PF03413">
    <property type="entry name" value="PepSY"/>
    <property type="match status" value="2"/>
</dbReference>
<feature type="compositionally biased region" description="Basic and acidic residues" evidence="1">
    <location>
        <begin position="96"/>
        <end position="109"/>
    </location>
</feature>
<evidence type="ECO:0000256" key="1">
    <source>
        <dbReference type="SAM" id="MobiDB-lite"/>
    </source>
</evidence>
<accession>A0A1G8ETK6</accession>
<gene>
    <name evidence="4" type="ORF">SAMN05192534_11062</name>
</gene>
<feature type="region of interest" description="Disordered" evidence="1">
    <location>
        <begin position="96"/>
        <end position="127"/>
    </location>
</feature>
<evidence type="ECO:0000259" key="3">
    <source>
        <dbReference type="Pfam" id="PF03413"/>
    </source>
</evidence>
<organism evidence="4 5">
    <name type="scientific">Alteribacillus persepolensis</name>
    <dbReference type="NCBI Taxonomy" id="568899"/>
    <lineage>
        <taxon>Bacteria</taxon>
        <taxon>Bacillati</taxon>
        <taxon>Bacillota</taxon>
        <taxon>Bacilli</taxon>
        <taxon>Bacillales</taxon>
        <taxon>Bacillaceae</taxon>
        <taxon>Alteribacillus</taxon>
    </lineage>
</organism>
<dbReference type="EMBL" id="FNDK01000010">
    <property type="protein sequence ID" value="SDH73228.1"/>
    <property type="molecule type" value="Genomic_DNA"/>
</dbReference>
<name>A0A1G8ETK6_9BACI</name>
<feature type="signal peptide" evidence="2">
    <location>
        <begin position="1"/>
        <end position="28"/>
    </location>
</feature>
<feature type="compositionally biased region" description="Polar residues" evidence="1">
    <location>
        <begin position="110"/>
        <end position="127"/>
    </location>
</feature>
<feature type="domain" description="PepSY" evidence="3">
    <location>
        <begin position="133"/>
        <end position="188"/>
    </location>
</feature>
<reference evidence="4 5" key="1">
    <citation type="submission" date="2016-10" db="EMBL/GenBank/DDBJ databases">
        <authorList>
            <person name="de Groot N.N."/>
        </authorList>
    </citation>
    <scope>NUCLEOTIDE SEQUENCE [LARGE SCALE GENOMIC DNA]</scope>
    <source>
        <strain evidence="4 5">DSM 21632</strain>
    </source>
</reference>
<evidence type="ECO:0000313" key="5">
    <source>
        <dbReference type="Proteomes" id="UP000199163"/>
    </source>
</evidence>
<dbReference type="InterPro" id="IPR025711">
    <property type="entry name" value="PepSY"/>
</dbReference>
<dbReference type="Proteomes" id="UP000199163">
    <property type="component" value="Unassembled WGS sequence"/>
</dbReference>
<evidence type="ECO:0000256" key="2">
    <source>
        <dbReference type="SAM" id="SignalP"/>
    </source>
</evidence>
<feature type="chain" id="PRO_5011495272" evidence="2">
    <location>
        <begin position="29"/>
        <end position="194"/>
    </location>
</feature>
<sequence>MKKFVIATACVTVLGLVAVGVQQFSASADDAHQSGSNLNVEEAKQQIQTQYPGEVTEIERERENGKDVYEMEIVGEEYKYELKLDAASGDVLKLDEKEKIRTSKQRETDQNSQNETSSTDDANESSSLQSRFAISIEEAKQIALNEVGGTIDEIERDEDDGMFYYEVELHTERGEAEVEVDAQTGEIIVISYDD</sequence>
<dbReference type="AlphaFoldDB" id="A0A1G8ETK6"/>
<protein>
    <submittedName>
        <fullName evidence="4">Uncharacterized membrane protein YkoI</fullName>
    </submittedName>
</protein>
<keyword evidence="2" id="KW-0732">Signal</keyword>
<proteinExistence type="predicted"/>